<keyword evidence="2" id="KW-1185">Reference proteome</keyword>
<dbReference type="Proteomes" id="UP001329915">
    <property type="component" value="Chromosome"/>
</dbReference>
<proteinExistence type="predicted"/>
<dbReference type="KEGG" id="dbc:MFMK1_002426"/>
<reference evidence="1 2" key="1">
    <citation type="submission" date="2023-04" db="EMBL/GenBank/DDBJ databases">
        <authorList>
            <person name="Hsu D."/>
        </authorList>
    </citation>
    <scope>NUCLEOTIDE SEQUENCE [LARGE SCALE GENOMIC DNA]</scope>
    <source>
        <strain evidence="1 2">MK1</strain>
    </source>
</reference>
<dbReference type="RefSeq" id="WP_366921998.1">
    <property type="nucleotide sequence ID" value="NZ_CP121694.1"/>
</dbReference>
<name>A0AAU0UQT5_9FIRM</name>
<protein>
    <submittedName>
        <fullName evidence="1">Aspartate/glutamate racemase family protein</fullName>
    </submittedName>
</protein>
<dbReference type="NCBIfam" id="NF005679">
    <property type="entry name" value="PRK07475.1"/>
    <property type="match status" value="1"/>
</dbReference>
<evidence type="ECO:0000313" key="1">
    <source>
        <dbReference type="EMBL" id="WRO22589.1"/>
    </source>
</evidence>
<evidence type="ECO:0000313" key="2">
    <source>
        <dbReference type="Proteomes" id="UP001329915"/>
    </source>
</evidence>
<accession>A0AAU0UQT5</accession>
<gene>
    <name evidence="1" type="ORF">MFMK1_002426</name>
</gene>
<dbReference type="AlphaFoldDB" id="A0AAU0UQT5"/>
<dbReference type="EMBL" id="CP121694">
    <property type="protein sequence ID" value="WRO22589.1"/>
    <property type="molecule type" value="Genomic_DNA"/>
</dbReference>
<organism evidence="1 2">
    <name type="scientific">Metallumcola ferriviriculae</name>
    <dbReference type="NCBI Taxonomy" id="3039180"/>
    <lineage>
        <taxon>Bacteria</taxon>
        <taxon>Bacillati</taxon>
        <taxon>Bacillota</taxon>
        <taxon>Clostridia</taxon>
        <taxon>Neomoorellales</taxon>
        <taxon>Desulfitibacteraceae</taxon>
        <taxon>Metallumcola</taxon>
    </lineage>
</organism>
<sequence>MIYEARPGQVSYGEAIGVLLLDTFAPFIPGDVGNASTYSFPVRYKVVKGFTAERIFNHDLTVLDSLMEAGRELVNEGVKAVTGDCGYMALYQQQLANELEVPVFLSSLLQVPFISRMLKRDEKVGIIVANSGSFNSTLLNAVGVTEDIPISIKGLEDKKNFHQAAIIETGTLDAEKIEQEVVSASRELTAQDPKVKAILLECSMLPPYGAAVQKAVNLPVFDYVTMINYVYTALIKRPFTGFM</sequence>